<comment type="function">
    <text evidence="4">Catalyzes the deamination of 5-methylthioadenosine and S-adenosyl-L-homocysteine into 5-methylthioinosine and S-inosyl-L-homocysteine, respectively. Is also able to deaminate adenosine.</text>
</comment>
<comment type="cofactor">
    <cofactor evidence="4">
        <name>Zn(2+)</name>
        <dbReference type="ChEBI" id="CHEBI:29105"/>
    </cofactor>
    <text evidence="4">Binds 1 zinc ion per subunit.</text>
</comment>
<feature type="binding site" evidence="4">
    <location>
        <position position="150"/>
    </location>
    <ligand>
        <name>substrate</name>
    </ligand>
</feature>
<dbReference type="PANTHER" id="PTHR43794">
    <property type="entry name" value="AMINOHYDROLASE SSNA-RELATED"/>
    <property type="match status" value="1"/>
</dbReference>
<reference evidence="6 7" key="1">
    <citation type="submission" date="2017-10" db="EMBL/GenBank/DDBJ databases">
        <title>Bacillus sp. nov., a halophilic bacterium isolated from a Yangshapao Lake.</title>
        <authorList>
            <person name="Wang H."/>
        </authorList>
    </citation>
    <scope>NUCLEOTIDE SEQUENCE [LARGE SCALE GENOMIC DNA]</scope>
    <source>
        <strain evidence="6 7">YSP-3</strain>
    </source>
</reference>
<organism evidence="6 7">
    <name type="scientific">Alteribacter lacisalsi</name>
    <dbReference type="NCBI Taxonomy" id="2045244"/>
    <lineage>
        <taxon>Bacteria</taxon>
        <taxon>Bacillati</taxon>
        <taxon>Bacillota</taxon>
        <taxon>Bacilli</taxon>
        <taxon>Bacillales</taxon>
        <taxon>Bacillaceae</taxon>
        <taxon>Alteribacter</taxon>
    </lineage>
</organism>
<dbReference type="EC" id="3.5.4.28" evidence="4"/>
<keyword evidence="2 4" id="KW-0378">Hydrolase</keyword>
<keyword evidence="3 4" id="KW-0862">Zinc</keyword>
<dbReference type="EMBL" id="PDOF01000001">
    <property type="protein sequence ID" value="PYZ98389.1"/>
    <property type="molecule type" value="Genomic_DNA"/>
</dbReference>
<dbReference type="SUPFAM" id="SSF51556">
    <property type="entry name" value="Metallo-dependent hydrolases"/>
    <property type="match status" value="1"/>
</dbReference>
<dbReference type="RefSeq" id="WP_110518262.1">
    <property type="nucleotide sequence ID" value="NZ_PDOF01000001.1"/>
</dbReference>
<dbReference type="GO" id="GO:0090614">
    <property type="term" value="F:5'-methylthioadenosine deaminase activity"/>
    <property type="evidence" value="ECO:0007669"/>
    <property type="project" value="UniProtKB-UniRule"/>
</dbReference>
<comment type="catalytic activity">
    <reaction evidence="4">
        <text>S-methyl-5'-thioadenosine + H2O + H(+) = S-methyl-5'-thioinosine + NH4(+)</text>
        <dbReference type="Rhea" id="RHEA:25025"/>
        <dbReference type="ChEBI" id="CHEBI:15377"/>
        <dbReference type="ChEBI" id="CHEBI:15378"/>
        <dbReference type="ChEBI" id="CHEBI:17509"/>
        <dbReference type="ChEBI" id="CHEBI:28938"/>
        <dbReference type="ChEBI" id="CHEBI:48595"/>
        <dbReference type="EC" id="3.5.4.31"/>
    </reaction>
</comment>
<dbReference type="HAMAP" id="MF_01281">
    <property type="entry name" value="MTA_SAH_deamin"/>
    <property type="match status" value="1"/>
</dbReference>
<proteinExistence type="inferred from homology"/>
<dbReference type="AlphaFoldDB" id="A0A2W0HND3"/>
<dbReference type="GO" id="GO:0046872">
    <property type="term" value="F:metal ion binding"/>
    <property type="evidence" value="ECO:0007669"/>
    <property type="project" value="UniProtKB-KW"/>
</dbReference>
<feature type="binding site" evidence="4">
    <location>
        <position position="217"/>
    </location>
    <ligand>
        <name>Zn(2+)</name>
        <dbReference type="ChEBI" id="CHEBI:29105"/>
    </ligand>
</feature>
<dbReference type="Gene3D" id="3.20.20.140">
    <property type="entry name" value="Metal-dependent hydrolases"/>
    <property type="match status" value="1"/>
</dbReference>
<feature type="binding site" evidence="4">
    <location>
        <position position="305"/>
    </location>
    <ligand>
        <name>substrate</name>
    </ligand>
</feature>
<dbReference type="InterPro" id="IPR006680">
    <property type="entry name" value="Amidohydro-rel"/>
</dbReference>
<dbReference type="EC" id="3.5.4.31" evidence="4"/>
<dbReference type="InterPro" id="IPR023512">
    <property type="entry name" value="Deaminase_MtaD/DadD"/>
</dbReference>
<comment type="catalytic activity">
    <reaction evidence="4">
        <text>S-adenosyl-L-homocysteine + H2O + H(+) = S-inosyl-L-homocysteine + NH4(+)</text>
        <dbReference type="Rhea" id="RHEA:20716"/>
        <dbReference type="ChEBI" id="CHEBI:15377"/>
        <dbReference type="ChEBI" id="CHEBI:15378"/>
        <dbReference type="ChEBI" id="CHEBI:28938"/>
        <dbReference type="ChEBI" id="CHEBI:57856"/>
        <dbReference type="ChEBI" id="CHEBI:57985"/>
        <dbReference type="EC" id="3.5.4.28"/>
    </reaction>
</comment>
<evidence type="ECO:0000259" key="5">
    <source>
        <dbReference type="Pfam" id="PF01979"/>
    </source>
</evidence>
<feature type="binding site" evidence="4">
    <location>
        <position position="190"/>
    </location>
    <ligand>
        <name>substrate</name>
    </ligand>
</feature>
<feature type="binding site" evidence="4">
    <location>
        <position position="69"/>
    </location>
    <ligand>
        <name>Zn(2+)</name>
        <dbReference type="ChEBI" id="CHEBI:29105"/>
    </ligand>
</feature>
<dbReference type="Proteomes" id="UP000248066">
    <property type="component" value="Unassembled WGS sequence"/>
</dbReference>
<dbReference type="PANTHER" id="PTHR43794:SF11">
    <property type="entry name" value="AMIDOHYDROLASE-RELATED DOMAIN-CONTAINING PROTEIN"/>
    <property type="match status" value="1"/>
</dbReference>
<feature type="binding site" evidence="4">
    <location>
        <position position="305"/>
    </location>
    <ligand>
        <name>Zn(2+)</name>
        <dbReference type="ChEBI" id="CHEBI:29105"/>
    </ligand>
</feature>
<dbReference type="CDD" id="cd01298">
    <property type="entry name" value="ATZ_TRZ_like"/>
    <property type="match status" value="1"/>
</dbReference>
<dbReference type="InterPro" id="IPR011059">
    <property type="entry name" value="Metal-dep_hydrolase_composite"/>
</dbReference>
<evidence type="ECO:0000313" key="6">
    <source>
        <dbReference type="EMBL" id="PYZ98389.1"/>
    </source>
</evidence>
<dbReference type="OrthoDB" id="9807210at2"/>
<dbReference type="InterPro" id="IPR032466">
    <property type="entry name" value="Metal_Hydrolase"/>
</dbReference>
<feature type="binding site" evidence="4">
    <location>
        <position position="97"/>
    </location>
    <ligand>
        <name>substrate</name>
    </ligand>
</feature>
<dbReference type="FunFam" id="3.20.20.140:FF:000014">
    <property type="entry name" value="5-methylthioadenosine/S-adenosylhomocysteine deaminase"/>
    <property type="match status" value="1"/>
</dbReference>
<name>A0A2W0HND3_9BACI</name>
<dbReference type="SUPFAM" id="SSF51338">
    <property type="entry name" value="Composite domain of metallo-dependent hydrolases"/>
    <property type="match status" value="1"/>
</dbReference>
<gene>
    <name evidence="4" type="primary">mtaD</name>
    <name evidence="6" type="ORF">CR205_07285</name>
</gene>
<feature type="binding site" evidence="4">
    <location>
        <position position="220"/>
    </location>
    <ligand>
        <name>substrate</name>
    </ligand>
</feature>
<dbReference type="Gene3D" id="2.30.40.10">
    <property type="entry name" value="Urease, subunit C, domain 1"/>
    <property type="match status" value="1"/>
</dbReference>
<evidence type="ECO:0000256" key="3">
    <source>
        <dbReference type="ARBA" id="ARBA00022833"/>
    </source>
</evidence>
<keyword evidence="7" id="KW-1185">Reference proteome</keyword>
<accession>A0A2W0HND3</accession>
<feature type="binding site" evidence="4">
    <location>
        <position position="67"/>
    </location>
    <ligand>
        <name>Zn(2+)</name>
        <dbReference type="ChEBI" id="CHEBI:29105"/>
    </ligand>
</feature>
<sequence length="439" mass="48127">MSRTIVKNGIFVTLASKEEPVLNGYMVVENGTIDGLYEGEPSPETVNGNTIIDAQGKWVLPGLVNTHGHTGSALLRGAGEDDLPVQKWLESVMWPAEQTFTPGITRAANALAIGEMIKSGTTTFLDMYHLNMDAAGELIKDSGINGVLCRGMIGLCPEHEQREKLNEATDLYRNWHNEADGRIRVMLSPHAPYTCPPSFMEMIIDRASEHEISLHTHLAENRGEVETHKQQYGKRPAEHLAELGFFDLPALIAHGVHLSEKELDLFAEKKVCVSHNPVSNLKLGSGIADVPGMRKRGISVSLGTDSTASNNSLDLFEEMKMAALIHKGTSEDPTVTSAYDTLKSATAQGARSLGYSRKGRLEKGWDADFIFVDHSGMHTLPDPADRVLSHLVYASKASDVTDVYVSGRALMKNRELQTLDEEQVIANVRAAMEELKNLM</sequence>
<dbReference type="GO" id="GO:0050270">
    <property type="term" value="F:S-adenosylhomocysteine deaminase activity"/>
    <property type="evidence" value="ECO:0007669"/>
    <property type="project" value="UniProtKB-UniRule"/>
</dbReference>
<protein>
    <recommendedName>
        <fullName evidence="4">5-methylthioadenosine/S-adenosylhomocysteine deaminase</fullName>
        <shortName evidence="4">MTA/SAH deaminase</shortName>
        <ecNumber evidence="4">3.5.4.28</ecNumber>
        <ecNumber evidence="4">3.5.4.31</ecNumber>
    </recommendedName>
</protein>
<evidence type="ECO:0000256" key="2">
    <source>
        <dbReference type="ARBA" id="ARBA00022801"/>
    </source>
</evidence>
<comment type="caution">
    <text evidence="4">Lacks conserved residue(s) required for the propagation of feature annotation.</text>
</comment>
<dbReference type="InterPro" id="IPR050287">
    <property type="entry name" value="MTA/SAH_deaminase"/>
</dbReference>
<keyword evidence="1 4" id="KW-0479">Metal-binding</keyword>
<comment type="caution">
    <text evidence="6">The sequence shown here is derived from an EMBL/GenBank/DDBJ whole genome shotgun (WGS) entry which is preliminary data.</text>
</comment>
<evidence type="ECO:0000313" key="7">
    <source>
        <dbReference type="Proteomes" id="UP000248066"/>
    </source>
</evidence>
<evidence type="ECO:0000256" key="4">
    <source>
        <dbReference type="HAMAP-Rule" id="MF_01281"/>
    </source>
</evidence>
<dbReference type="Pfam" id="PF01979">
    <property type="entry name" value="Amidohydro_1"/>
    <property type="match status" value="1"/>
</dbReference>
<comment type="similarity">
    <text evidence="4">Belongs to the metallo-dependent hydrolases superfamily. MTA/SAH deaminase family.</text>
</comment>
<feature type="domain" description="Amidohydrolase-related" evidence="5">
    <location>
        <begin position="58"/>
        <end position="409"/>
    </location>
</feature>
<evidence type="ECO:0000256" key="1">
    <source>
        <dbReference type="ARBA" id="ARBA00022723"/>
    </source>
</evidence>